<evidence type="ECO:0000313" key="2">
    <source>
        <dbReference type="EMBL" id="CAF2942455.1"/>
    </source>
</evidence>
<reference evidence="2" key="1">
    <citation type="submission" date="2021-02" db="EMBL/GenBank/DDBJ databases">
        <authorList>
            <person name="Bekaert M."/>
        </authorList>
    </citation>
    <scope>NUCLEOTIDE SEQUENCE</scope>
    <source>
        <strain evidence="2">IoA-00</strain>
    </source>
</reference>
<keyword evidence="3" id="KW-1185">Reference proteome</keyword>
<dbReference type="EMBL" id="HG994584">
    <property type="protein sequence ID" value="CAF2942455.1"/>
    <property type="molecule type" value="Genomic_DNA"/>
</dbReference>
<feature type="compositionally biased region" description="Low complexity" evidence="1">
    <location>
        <begin position="36"/>
        <end position="52"/>
    </location>
</feature>
<feature type="compositionally biased region" description="Pro residues" evidence="1">
    <location>
        <begin position="53"/>
        <end position="66"/>
    </location>
</feature>
<feature type="region of interest" description="Disordered" evidence="1">
    <location>
        <begin position="1"/>
        <end position="106"/>
    </location>
</feature>
<dbReference type="AlphaFoldDB" id="A0A7R8H9J9"/>
<dbReference type="OrthoDB" id="128924at2759"/>
<evidence type="ECO:0000313" key="3">
    <source>
        <dbReference type="Proteomes" id="UP000675881"/>
    </source>
</evidence>
<protein>
    <submittedName>
        <fullName evidence="2">TPM1</fullName>
    </submittedName>
</protein>
<proteinExistence type="predicted"/>
<gene>
    <name evidence="2" type="ORF">LSAA_10718</name>
</gene>
<dbReference type="Proteomes" id="UP000675881">
    <property type="component" value="Chromosome 5"/>
</dbReference>
<feature type="compositionally biased region" description="Basic and acidic residues" evidence="1">
    <location>
        <begin position="91"/>
        <end position="106"/>
    </location>
</feature>
<name>A0A7R8H9J9_LEPSM</name>
<organism evidence="2 3">
    <name type="scientific">Lepeophtheirus salmonis</name>
    <name type="common">Salmon louse</name>
    <name type="synonym">Caligus salmonis</name>
    <dbReference type="NCBI Taxonomy" id="72036"/>
    <lineage>
        <taxon>Eukaryota</taxon>
        <taxon>Metazoa</taxon>
        <taxon>Ecdysozoa</taxon>
        <taxon>Arthropoda</taxon>
        <taxon>Crustacea</taxon>
        <taxon>Multicrustacea</taxon>
        <taxon>Hexanauplia</taxon>
        <taxon>Copepoda</taxon>
        <taxon>Siphonostomatoida</taxon>
        <taxon>Caligidae</taxon>
        <taxon>Lepeophtheirus</taxon>
    </lineage>
</organism>
<evidence type="ECO:0000256" key="1">
    <source>
        <dbReference type="SAM" id="MobiDB-lite"/>
    </source>
</evidence>
<accession>A0A7R8H9J9</accession>
<sequence length="248" mass="27793">MEVNRRSVGGLRRHSGAVTPLRRPNSLPKRPKSEIIESPSSVSTSSKSSAPTQPSPPSKHSTPPPSSEKSSPDDDDEETVELSRLRCTSVRTEETQEKQKEERRKNRCADYPGLAFGSAMFGSDTMMKFNVIKNELHNIMRSQLRRVDGEVSALSQRIKALDVDLEKSEKYIKVATSALVEVVEQEMQENSNYKNEDELSLFDAQMSLLEGKLIEAKVLAAEWKILLVGMLKKEIEKQCGNPNYLKSV</sequence>